<evidence type="ECO:0000313" key="14">
    <source>
        <dbReference type="Proteomes" id="UP000295070"/>
    </source>
</evidence>
<feature type="compositionally biased region" description="Polar residues" evidence="9">
    <location>
        <begin position="198"/>
        <end position="215"/>
    </location>
</feature>
<name>A0A484C3D5_PERFV</name>
<dbReference type="InterPro" id="IPR016186">
    <property type="entry name" value="C-type_lectin-like/link_sf"/>
</dbReference>
<dbReference type="EMBL" id="SCKG01000020">
    <property type="protein sequence ID" value="TDG98468.1"/>
    <property type="molecule type" value="Genomic_DNA"/>
</dbReference>
<dbReference type="InterPro" id="IPR016187">
    <property type="entry name" value="CTDL_fold"/>
</dbReference>
<dbReference type="STRING" id="8167.A0A484C3D5"/>
<feature type="region of interest" description="Disordered" evidence="9">
    <location>
        <begin position="402"/>
        <end position="422"/>
    </location>
</feature>
<evidence type="ECO:0000256" key="5">
    <source>
        <dbReference type="ARBA" id="ARBA00022734"/>
    </source>
</evidence>
<protein>
    <recommendedName>
        <fullName evidence="12">C-type lectin domain-containing protein</fullName>
    </recommendedName>
</protein>
<evidence type="ECO:0000313" key="13">
    <source>
        <dbReference type="EMBL" id="TDG98468.1"/>
    </source>
</evidence>
<dbReference type="PROSITE" id="PS50041">
    <property type="entry name" value="C_TYPE_LECTIN_2"/>
    <property type="match status" value="1"/>
</dbReference>
<dbReference type="Gene3D" id="2.10.25.10">
    <property type="entry name" value="Laminin"/>
    <property type="match status" value="1"/>
</dbReference>
<keyword evidence="8" id="KW-1015">Disulfide bond</keyword>
<dbReference type="InterPro" id="IPR018097">
    <property type="entry name" value="EGF_Ca-bd_CS"/>
</dbReference>
<evidence type="ECO:0000256" key="4">
    <source>
        <dbReference type="ARBA" id="ARBA00022729"/>
    </source>
</evidence>
<accession>A0A484C3D5</accession>
<evidence type="ECO:0000256" key="9">
    <source>
        <dbReference type="SAM" id="MobiDB-lite"/>
    </source>
</evidence>
<evidence type="ECO:0000256" key="3">
    <source>
        <dbReference type="ARBA" id="ARBA00022692"/>
    </source>
</evidence>
<dbReference type="PANTHER" id="PTHR14789">
    <property type="entry name" value="CHONDROLECTIN VARIANT CHODLFDELTAE"/>
    <property type="match status" value="1"/>
</dbReference>
<dbReference type="AlphaFoldDB" id="A0A484C3D5"/>
<dbReference type="GO" id="GO:0016020">
    <property type="term" value="C:membrane"/>
    <property type="evidence" value="ECO:0007669"/>
    <property type="project" value="UniProtKB-SubCell"/>
</dbReference>
<feature type="signal peptide" evidence="11">
    <location>
        <begin position="1"/>
        <end position="17"/>
    </location>
</feature>
<evidence type="ECO:0000256" key="6">
    <source>
        <dbReference type="ARBA" id="ARBA00022989"/>
    </source>
</evidence>
<evidence type="ECO:0000256" key="8">
    <source>
        <dbReference type="ARBA" id="ARBA00023157"/>
    </source>
</evidence>
<sequence>MKSWLCWILILFRNVSADPAPRYTVHRTPVSFDQAAERCSPAGILTTLATEQEVTNVLEAVAAAATAPHLREFTFWVGLRKLKDECVVPTLPLRGFKWTNNGSEESQVSRWAKEPEHTCTSARCAVLKGELDGLNVTRWGLIPVSCRTDNNYICKLTYAEDKSNQQKPDPEPEPTSPEAHEPETQHTKAQPGPGSQREPATTEPSKPAKDTTQQPDMKPKTTPVLQGSGSDPVVRSDSCQPLHIPRARSISRDLANSSKILVECWSLSAPLELRCSGWPAVWRLPDDSPANFTDICASCDAGFQKDASGNCVDVDECSVGGSSGPCRHSCQNTAGSYSCFCSDQSGNQLSEDSPECAEAATSGVLVVALAAVATLVLLVVVVLVTVKCCLMRQSKKRAMKKAEKMAMESKDSFETANEKAAT</sequence>
<dbReference type="SUPFAM" id="SSF57196">
    <property type="entry name" value="EGF/Laminin"/>
    <property type="match status" value="1"/>
</dbReference>
<evidence type="ECO:0000256" key="11">
    <source>
        <dbReference type="SAM" id="SignalP"/>
    </source>
</evidence>
<evidence type="ECO:0000256" key="2">
    <source>
        <dbReference type="ARBA" id="ARBA00022553"/>
    </source>
</evidence>
<dbReference type="Proteomes" id="UP000295070">
    <property type="component" value="Chromosome 20"/>
</dbReference>
<feature type="transmembrane region" description="Helical" evidence="10">
    <location>
        <begin position="364"/>
        <end position="390"/>
    </location>
</feature>
<dbReference type="GO" id="GO:0030246">
    <property type="term" value="F:carbohydrate binding"/>
    <property type="evidence" value="ECO:0007669"/>
    <property type="project" value="UniProtKB-KW"/>
</dbReference>
<feature type="compositionally biased region" description="Basic and acidic residues" evidence="9">
    <location>
        <begin position="161"/>
        <end position="170"/>
    </location>
</feature>
<keyword evidence="4 11" id="KW-0732">Signal</keyword>
<dbReference type="SMART" id="SM00179">
    <property type="entry name" value="EGF_CA"/>
    <property type="match status" value="1"/>
</dbReference>
<gene>
    <name evidence="13" type="ORF">EPR50_G00200670</name>
</gene>
<dbReference type="GO" id="GO:0005509">
    <property type="term" value="F:calcium ion binding"/>
    <property type="evidence" value="ECO:0007669"/>
    <property type="project" value="InterPro"/>
</dbReference>
<evidence type="ECO:0000259" key="12">
    <source>
        <dbReference type="PROSITE" id="PS50041"/>
    </source>
</evidence>
<proteinExistence type="predicted"/>
<dbReference type="CDD" id="cd00054">
    <property type="entry name" value="EGF_CA"/>
    <property type="match status" value="1"/>
</dbReference>
<evidence type="ECO:0000256" key="7">
    <source>
        <dbReference type="ARBA" id="ARBA00023136"/>
    </source>
</evidence>
<keyword evidence="6 10" id="KW-1133">Transmembrane helix</keyword>
<dbReference type="InterPro" id="IPR001304">
    <property type="entry name" value="C-type_lectin-like"/>
</dbReference>
<reference evidence="13 14" key="1">
    <citation type="submission" date="2019-01" db="EMBL/GenBank/DDBJ databases">
        <title>A chromosome-scale genome assembly of the yellow perch, Perca flavescens.</title>
        <authorList>
            <person name="Feron R."/>
            <person name="Morvezen R."/>
            <person name="Bestin A."/>
            <person name="Haffray P."/>
            <person name="Klopp C."/>
            <person name="Zahm M."/>
            <person name="Cabau C."/>
            <person name="Roques C."/>
            <person name="Donnadieu C."/>
            <person name="Bouchez O."/>
            <person name="Christie M."/>
            <person name="Larson W."/>
            <person name="Guiguen Y."/>
        </authorList>
    </citation>
    <scope>NUCLEOTIDE SEQUENCE [LARGE SCALE GENOMIC DNA]</scope>
    <source>
        <strain evidence="13">YP-PL-M2</strain>
        <tissue evidence="13">Blood</tissue>
    </source>
</reference>
<dbReference type="SUPFAM" id="SSF56436">
    <property type="entry name" value="C-type lectin-like"/>
    <property type="match status" value="1"/>
</dbReference>
<organism evidence="13 14">
    <name type="scientific">Perca flavescens</name>
    <name type="common">American yellow perch</name>
    <name type="synonym">Morone flavescens</name>
    <dbReference type="NCBI Taxonomy" id="8167"/>
    <lineage>
        <taxon>Eukaryota</taxon>
        <taxon>Metazoa</taxon>
        <taxon>Chordata</taxon>
        <taxon>Craniata</taxon>
        <taxon>Vertebrata</taxon>
        <taxon>Euteleostomi</taxon>
        <taxon>Actinopterygii</taxon>
        <taxon>Neopterygii</taxon>
        <taxon>Teleostei</taxon>
        <taxon>Neoteleostei</taxon>
        <taxon>Acanthomorphata</taxon>
        <taxon>Eupercaria</taxon>
        <taxon>Perciformes</taxon>
        <taxon>Percoidei</taxon>
        <taxon>Percidae</taxon>
        <taxon>Percinae</taxon>
        <taxon>Perca</taxon>
    </lineage>
</organism>
<dbReference type="PROSITE" id="PS01187">
    <property type="entry name" value="EGF_CA"/>
    <property type="match status" value="1"/>
</dbReference>
<dbReference type="Gene3D" id="3.10.100.10">
    <property type="entry name" value="Mannose-Binding Protein A, subunit A"/>
    <property type="match status" value="1"/>
</dbReference>
<keyword evidence="5" id="KW-0430">Lectin</keyword>
<keyword evidence="7 10" id="KW-0472">Membrane</keyword>
<evidence type="ECO:0000256" key="10">
    <source>
        <dbReference type="SAM" id="Phobius"/>
    </source>
</evidence>
<feature type="chain" id="PRO_5019758876" description="C-type lectin domain-containing protein" evidence="11">
    <location>
        <begin position="18"/>
        <end position="422"/>
    </location>
</feature>
<feature type="domain" description="C-type lectin" evidence="12">
    <location>
        <begin position="23"/>
        <end position="155"/>
    </location>
</feature>
<keyword evidence="14" id="KW-1185">Reference proteome</keyword>
<dbReference type="PANTHER" id="PTHR14789:SF8">
    <property type="entry name" value="C-TYPE LECTIN DOMAIN FAMILY 14 MEMBER A PRECURSOR-RELATED"/>
    <property type="match status" value="1"/>
</dbReference>
<dbReference type="GO" id="GO:0032502">
    <property type="term" value="P:developmental process"/>
    <property type="evidence" value="ECO:0007669"/>
    <property type="project" value="UniProtKB-ARBA"/>
</dbReference>
<keyword evidence="3 10" id="KW-0812">Transmembrane</keyword>
<comment type="caution">
    <text evidence="13">The sequence shown here is derived from an EMBL/GenBank/DDBJ whole genome shotgun (WGS) entry which is preliminary data.</text>
</comment>
<feature type="region of interest" description="Disordered" evidence="9">
    <location>
        <begin position="161"/>
        <end position="240"/>
    </location>
</feature>
<keyword evidence="2" id="KW-0597">Phosphoprotein</keyword>
<comment type="subcellular location">
    <subcellularLocation>
        <location evidence="1">Membrane</location>
        <topology evidence="1">Single-pass type I membrane protein</topology>
    </subcellularLocation>
</comment>
<dbReference type="InterPro" id="IPR001881">
    <property type="entry name" value="EGF-like_Ca-bd_dom"/>
</dbReference>
<dbReference type="InterPro" id="IPR051505">
    <property type="entry name" value="C-type_lectin_domain"/>
</dbReference>
<evidence type="ECO:0000256" key="1">
    <source>
        <dbReference type="ARBA" id="ARBA00004479"/>
    </source>
</evidence>